<keyword evidence="2" id="KW-1185">Reference proteome</keyword>
<dbReference type="STRING" id="871325.SAMN05444349_1295"/>
<dbReference type="AlphaFoldDB" id="A0A1M5DHY4"/>
<accession>A0A1M5DHY4</accession>
<organism evidence="1 2">
    <name type="scientific">Bacteroides faecichinchillae</name>
    <dbReference type="NCBI Taxonomy" id="871325"/>
    <lineage>
        <taxon>Bacteria</taxon>
        <taxon>Pseudomonadati</taxon>
        <taxon>Bacteroidota</taxon>
        <taxon>Bacteroidia</taxon>
        <taxon>Bacteroidales</taxon>
        <taxon>Bacteroidaceae</taxon>
        <taxon>Bacteroides</taxon>
    </lineage>
</organism>
<reference evidence="1 2" key="1">
    <citation type="submission" date="2016-11" db="EMBL/GenBank/DDBJ databases">
        <authorList>
            <person name="Jaros S."/>
            <person name="Januszkiewicz K."/>
            <person name="Wedrychowicz H."/>
        </authorList>
    </citation>
    <scope>NUCLEOTIDE SEQUENCE [LARGE SCALE GENOMIC DNA]</scope>
    <source>
        <strain evidence="1 2">DSM 26883</strain>
    </source>
</reference>
<dbReference type="Proteomes" id="UP000184436">
    <property type="component" value="Unassembled WGS sequence"/>
</dbReference>
<name>A0A1M5DHY4_9BACE</name>
<gene>
    <name evidence="1" type="ORF">SAMN05444349_1295</name>
</gene>
<proteinExistence type="predicted"/>
<sequence length="37" mass="4576">MLYLLILLFFTLKSTFFVQQNYYKNYERQYSRGKGTT</sequence>
<evidence type="ECO:0000313" key="1">
    <source>
        <dbReference type="EMBL" id="SHF66454.1"/>
    </source>
</evidence>
<dbReference type="EMBL" id="FQVD01000029">
    <property type="protein sequence ID" value="SHF66454.1"/>
    <property type="molecule type" value="Genomic_DNA"/>
</dbReference>
<evidence type="ECO:0000313" key="2">
    <source>
        <dbReference type="Proteomes" id="UP000184436"/>
    </source>
</evidence>
<protein>
    <submittedName>
        <fullName evidence="1">Uncharacterized protein</fullName>
    </submittedName>
</protein>